<evidence type="ECO:0000259" key="3">
    <source>
        <dbReference type="Pfam" id="PF06414"/>
    </source>
</evidence>
<organism evidence="4">
    <name type="scientific">Marseillevirus LCMAC101</name>
    <dbReference type="NCBI Taxonomy" id="2506602"/>
    <lineage>
        <taxon>Viruses</taxon>
        <taxon>Varidnaviria</taxon>
        <taxon>Bamfordvirae</taxon>
        <taxon>Nucleocytoviricota</taxon>
        <taxon>Megaviricetes</taxon>
        <taxon>Pimascovirales</taxon>
        <taxon>Pimascovirales incertae sedis</taxon>
        <taxon>Marseilleviridae</taxon>
    </lineage>
</organism>
<reference evidence="4" key="1">
    <citation type="journal article" date="2019" name="MBio">
        <title>Virus Genomes from Deep Sea Sediments Expand the Ocean Megavirome and Support Independent Origins of Viral Gigantism.</title>
        <authorList>
            <person name="Backstrom D."/>
            <person name="Yutin N."/>
            <person name="Jorgensen S.L."/>
            <person name="Dharamshi J."/>
            <person name="Homa F."/>
            <person name="Zaremba-Niedwiedzka K."/>
            <person name="Spang A."/>
            <person name="Wolf Y.I."/>
            <person name="Koonin E.V."/>
            <person name="Ettema T.J."/>
        </authorList>
    </citation>
    <scope>NUCLEOTIDE SEQUENCE</scope>
</reference>
<protein>
    <submittedName>
        <fullName evidence="4">Zeta toxin</fullName>
    </submittedName>
</protein>
<evidence type="ECO:0000256" key="2">
    <source>
        <dbReference type="ARBA" id="ARBA00022840"/>
    </source>
</evidence>
<gene>
    <name evidence="4" type="ORF">LCMAC101_02630</name>
</gene>
<name>A0A481YR77_9VIRU</name>
<evidence type="ECO:0000256" key="1">
    <source>
        <dbReference type="ARBA" id="ARBA00022741"/>
    </source>
</evidence>
<dbReference type="Gene3D" id="3.40.50.300">
    <property type="entry name" value="P-loop containing nucleotide triphosphate hydrolases"/>
    <property type="match status" value="1"/>
</dbReference>
<evidence type="ECO:0000313" key="4">
    <source>
        <dbReference type="EMBL" id="QBK85668.1"/>
    </source>
</evidence>
<dbReference type="SUPFAM" id="SSF52540">
    <property type="entry name" value="P-loop containing nucleoside triphosphate hydrolases"/>
    <property type="match status" value="1"/>
</dbReference>
<accession>A0A481YR77</accession>
<keyword evidence="1" id="KW-0547">Nucleotide-binding</keyword>
<sequence>MSLKPITIKTRDKKKLCLNISSLEPEKCRKGDPYHIFLIYRTYKDRNLVLISPFAGKCIGIGKDGKMVFSMGCTTPDDLLLHDDFELVNQLSECLKTGPECDQYILEETPNVRIWWNTPVFLQLESSLVTRSDKLARDLSHKLSVEVPLPGLRKNYKMVQKIDVDKKGSDWSWRLTITEPGKESIFKQLKANSVEGDKPVVWLGYRSSRPKIIFFLGSPGAGKSFRMKGIIDCFDLVNPIILSTDNVYSLIEDYKNLTRLGQYSDIEDVTGIQNLKATDSTIFRTIYEQSWPMVSKLKEFAIKNKIDIIAEEGEFIPLEALEKLKKEGYDPMVVILTINETQRLKNQITRFEETGRYGGSYATNFTKDKIKDYRNMLDKNGIYNFHIKGSQR</sequence>
<dbReference type="InterPro" id="IPR027417">
    <property type="entry name" value="P-loop_NTPase"/>
</dbReference>
<dbReference type="GO" id="GO:0016301">
    <property type="term" value="F:kinase activity"/>
    <property type="evidence" value="ECO:0007669"/>
    <property type="project" value="InterPro"/>
</dbReference>
<dbReference type="Pfam" id="PF06414">
    <property type="entry name" value="Zeta_toxin"/>
    <property type="match status" value="1"/>
</dbReference>
<feature type="domain" description="Zeta toxin" evidence="3">
    <location>
        <begin position="207"/>
        <end position="357"/>
    </location>
</feature>
<dbReference type="InterPro" id="IPR010488">
    <property type="entry name" value="Zeta_toxin_domain"/>
</dbReference>
<dbReference type="GO" id="GO:0005524">
    <property type="term" value="F:ATP binding"/>
    <property type="evidence" value="ECO:0007669"/>
    <property type="project" value="UniProtKB-KW"/>
</dbReference>
<proteinExistence type="predicted"/>
<dbReference type="EMBL" id="MK500327">
    <property type="protein sequence ID" value="QBK85668.1"/>
    <property type="molecule type" value="Genomic_DNA"/>
</dbReference>
<keyword evidence="2" id="KW-0067">ATP-binding</keyword>